<evidence type="ECO:0000313" key="7">
    <source>
        <dbReference type="Proteomes" id="UP000184330"/>
    </source>
</evidence>
<feature type="region of interest" description="Disordered" evidence="4">
    <location>
        <begin position="24"/>
        <end position="91"/>
    </location>
</feature>
<dbReference type="PROSITE" id="PS00598">
    <property type="entry name" value="CHROMO_1"/>
    <property type="match status" value="1"/>
</dbReference>
<feature type="compositionally biased region" description="Acidic residues" evidence="4">
    <location>
        <begin position="63"/>
        <end position="91"/>
    </location>
</feature>
<gene>
    <name evidence="6" type="ORF">PAC_02262</name>
</gene>
<dbReference type="SMART" id="SM00300">
    <property type="entry name" value="ChSh"/>
    <property type="match status" value="1"/>
</dbReference>
<dbReference type="PANTHER" id="PTHR22812">
    <property type="entry name" value="CHROMOBOX PROTEIN"/>
    <property type="match status" value="1"/>
</dbReference>
<evidence type="ECO:0000256" key="4">
    <source>
        <dbReference type="SAM" id="MobiDB-lite"/>
    </source>
</evidence>
<comment type="subunit">
    <text evidence="2">Component of the NuA4 histone acetyltransferase complex.</text>
</comment>
<dbReference type="PRINTS" id="PR00504">
    <property type="entry name" value="CHROMODOMAIN"/>
</dbReference>
<organism evidence="6 7">
    <name type="scientific">Phialocephala subalpina</name>
    <dbReference type="NCBI Taxonomy" id="576137"/>
    <lineage>
        <taxon>Eukaryota</taxon>
        <taxon>Fungi</taxon>
        <taxon>Dikarya</taxon>
        <taxon>Ascomycota</taxon>
        <taxon>Pezizomycotina</taxon>
        <taxon>Leotiomycetes</taxon>
        <taxon>Helotiales</taxon>
        <taxon>Mollisiaceae</taxon>
        <taxon>Phialocephala</taxon>
        <taxon>Phialocephala fortinii species complex</taxon>
    </lineage>
</organism>
<dbReference type="CDD" id="cd18657">
    <property type="entry name" value="CSD_Swi6"/>
    <property type="match status" value="1"/>
</dbReference>
<dbReference type="GO" id="GO:0005634">
    <property type="term" value="C:nucleus"/>
    <property type="evidence" value="ECO:0007669"/>
    <property type="project" value="UniProtKB-SubCell"/>
</dbReference>
<dbReference type="EMBL" id="FJOG01000002">
    <property type="protein sequence ID" value="CZR52385.1"/>
    <property type="molecule type" value="Genomic_DNA"/>
</dbReference>
<dbReference type="InterPro" id="IPR000953">
    <property type="entry name" value="Chromo/chromo_shadow_dom"/>
</dbReference>
<dbReference type="STRING" id="576137.A0A1L7WHZ7"/>
<evidence type="ECO:0000256" key="1">
    <source>
        <dbReference type="ARBA" id="ARBA00004123"/>
    </source>
</evidence>
<dbReference type="Pfam" id="PF00385">
    <property type="entry name" value="Chromo"/>
    <property type="match status" value="1"/>
</dbReference>
<dbReference type="InterPro" id="IPR008251">
    <property type="entry name" value="Chromo_shadow_dom"/>
</dbReference>
<dbReference type="Gene3D" id="2.40.50.40">
    <property type="match status" value="2"/>
</dbReference>
<dbReference type="InterPro" id="IPR016197">
    <property type="entry name" value="Chromo-like_dom_sf"/>
</dbReference>
<dbReference type="OrthoDB" id="433924at2759"/>
<dbReference type="SUPFAM" id="SSF54160">
    <property type="entry name" value="Chromo domain-like"/>
    <property type="match status" value="2"/>
</dbReference>
<dbReference type="InterPro" id="IPR023779">
    <property type="entry name" value="Chromodomain_CS"/>
</dbReference>
<feature type="domain" description="Chromo" evidence="5">
    <location>
        <begin position="94"/>
        <end position="144"/>
    </location>
</feature>
<dbReference type="CDD" id="cd00024">
    <property type="entry name" value="CD_CSD"/>
    <property type="match status" value="1"/>
</dbReference>
<dbReference type="InterPro" id="IPR051219">
    <property type="entry name" value="Heterochromatin_chromo-domain"/>
</dbReference>
<dbReference type="SMART" id="SM00298">
    <property type="entry name" value="CHROMO"/>
    <property type="match status" value="1"/>
</dbReference>
<dbReference type="Pfam" id="PF01393">
    <property type="entry name" value="Chromo_shadow"/>
    <property type="match status" value="1"/>
</dbReference>
<name>A0A1L7WHZ7_9HELO</name>
<comment type="subcellular location">
    <subcellularLocation>
        <location evidence="1">Nucleus</location>
    </subcellularLocation>
</comment>
<accession>A0A1L7WHZ7</accession>
<dbReference type="GO" id="GO:0000792">
    <property type="term" value="C:heterochromatin"/>
    <property type="evidence" value="ECO:0007669"/>
    <property type="project" value="UniProtKB-ARBA"/>
</dbReference>
<proteinExistence type="predicted"/>
<dbReference type="InterPro" id="IPR023780">
    <property type="entry name" value="Chromo_domain"/>
</dbReference>
<feature type="region of interest" description="Disordered" evidence="4">
    <location>
        <begin position="158"/>
        <end position="216"/>
    </location>
</feature>
<keyword evidence="3" id="KW-0539">Nucleus</keyword>
<sequence length="277" mass="30893">MPPPEIMEGIASFFGIGSSRTEISDEEVSDFGSGVESAPEPVKVQQEVKVKAEKKGKAKTEVEEPEPAEEESLMVESDKGEEEDEDDQVGEDEYVVEKITNHLVDKATGELKFEVKWEGYDKKSDRTWEPEENLETASKILNEYLASVGGKEQIFAQHEEKMAEEAAKKSKKRGRASSGVDTPTNGAKKGRKSKSHPLDTTPPASDKGFTPPSGNWEEVVEGIDACEGTDGKPIVYITWKTGQKSQHPLAQVYKRCPQKMLQFYEKHLVFKRNDPEE</sequence>
<feature type="compositionally biased region" description="Basic and acidic residues" evidence="4">
    <location>
        <begin position="46"/>
        <end position="62"/>
    </location>
</feature>
<keyword evidence="7" id="KW-1185">Reference proteome</keyword>
<feature type="compositionally biased region" description="Basic and acidic residues" evidence="4">
    <location>
        <begin position="158"/>
        <end position="168"/>
    </location>
</feature>
<evidence type="ECO:0000256" key="2">
    <source>
        <dbReference type="ARBA" id="ARBA00011353"/>
    </source>
</evidence>
<dbReference type="AlphaFoldDB" id="A0A1L7WHZ7"/>
<protein>
    <submittedName>
        <fullName evidence="6">Related to chromatin-associated swi6 protein</fullName>
    </submittedName>
</protein>
<dbReference type="GO" id="GO:0006338">
    <property type="term" value="P:chromatin remodeling"/>
    <property type="evidence" value="ECO:0007669"/>
    <property type="project" value="UniProtKB-ARBA"/>
</dbReference>
<evidence type="ECO:0000259" key="5">
    <source>
        <dbReference type="PROSITE" id="PS50013"/>
    </source>
</evidence>
<evidence type="ECO:0000256" key="3">
    <source>
        <dbReference type="ARBA" id="ARBA00023242"/>
    </source>
</evidence>
<dbReference type="PROSITE" id="PS50013">
    <property type="entry name" value="CHROMO_2"/>
    <property type="match status" value="1"/>
</dbReference>
<reference evidence="6 7" key="1">
    <citation type="submission" date="2016-03" db="EMBL/GenBank/DDBJ databases">
        <authorList>
            <person name="Ploux O."/>
        </authorList>
    </citation>
    <scope>NUCLEOTIDE SEQUENCE [LARGE SCALE GENOMIC DNA]</scope>
    <source>
        <strain evidence="6 7">UAMH 11012</strain>
    </source>
</reference>
<evidence type="ECO:0000313" key="6">
    <source>
        <dbReference type="EMBL" id="CZR52385.1"/>
    </source>
</evidence>
<dbReference type="InterPro" id="IPR017984">
    <property type="entry name" value="Chromo_dom_subgr"/>
</dbReference>
<dbReference type="Proteomes" id="UP000184330">
    <property type="component" value="Unassembled WGS sequence"/>
</dbReference>